<comment type="caution">
    <text evidence="9">The sequence shown here is derived from an EMBL/GenBank/DDBJ whole genome shotgun (WGS) entry which is preliminary data.</text>
</comment>
<dbReference type="GO" id="GO:0005615">
    <property type="term" value="C:extracellular space"/>
    <property type="evidence" value="ECO:0007669"/>
    <property type="project" value="InterPro"/>
</dbReference>
<dbReference type="STRING" id="35525.A0A162SLY1"/>
<dbReference type="PANTHER" id="PTHR11412:SF172">
    <property type="entry name" value="LD23292P"/>
    <property type="match status" value="1"/>
</dbReference>
<feature type="disulfide bond" evidence="2">
    <location>
        <begin position="2083"/>
        <end position="2101"/>
    </location>
</feature>
<dbReference type="CDD" id="cd00112">
    <property type="entry name" value="LDLa"/>
    <property type="match status" value="2"/>
</dbReference>
<dbReference type="InterPro" id="IPR009048">
    <property type="entry name" value="A-macroglobulin_rcpt-bd"/>
</dbReference>
<feature type="domain" description="Alpha-2-macroglobulin bait region" evidence="6">
    <location>
        <begin position="562"/>
        <end position="696"/>
    </location>
</feature>
<evidence type="ECO:0000313" key="10">
    <source>
        <dbReference type="Proteomes" id="UP000076858"/>
    </source>
</evidence>
<protein>
    <submittedName>
        <fullName evidence="9">TEP1 protein</fullName>
    </submittedName>
</protein>
<feature type="region of interest" description="Disordered" evidence="3">
    <location>
        <begin position="2226"/>
        <end position="2290"/>
    </location>
</feature>
<keyword evidence="4" id="KW-0812">Transmembrane</keyword>
<dbReference type="Gene3D" id="6.20.50.160">
    <property type="match status" value="1"/>
</dbReference>
<evidence type="ECO:0000256" key="3">
    <source>
        <dbReference type="SAM" id="MobiDB-lite"/>
    </source>
</evidence>
<dbReference type="PANTHER" id="PTHR11412">
    <property type="entry name" value="MACROGLOBULIN / COMPLEMENT"/>
    <property type="match status" value="1"/>
</dbReference>
<dbReference type="SMART" id="SM01361">
    <property type="entry name" value="A2M_recep"/>
    <property type="match status" value="1"/>
</dbReference>
<evidence type="ECO:0000256" key="5">
    <source>
        <dbReference type="SAM" id="SignalP"/>
    </source>
</evidence>
<feature type="region of interest" description="Disordered" evidence="3">
    <location>
        <begin position="25"/>
        <end position="46"/>
    </location>
</feature>
<feature type="disulfide bond" evidence="2">
    <location>
        <begin position="781"/>
        <end position="799"/>
    </location>
</feature>
<feature type="transmembrane region" description="Helical" evidence="4">
    <location>
        <begin position="2142"/>
        <end position="2163"/>
    </location>
</feature>
<keyword evidence="1 2" id="KW-1015">Disulfide bond</keyword>
<feature type="compositionally biased region" description="Polar residues" evidence="3">
    <location>
        <begin position="25"/>
        <end position="37"/>
    </location>
</feature>
<dbReference type="Gene3D" id="2.60.40.1930">
    <property type="match status" value="3"/>
</dbReference>
<gene>
    <name evidence="9" type="ORF">APZ42_011333</name>
</gene>
<dbReference type="GO" id="GO:0004866">
    <property type="term" value="F:endopeptidase inhibitor activity"/>
    <property type="evidence" value="ECO:0007669"/>
    <property type="project" value="InterPro"/>
</dbReference>
<organism evidence="9 10">
    <name type="scientific">Daphnia magna</name>
    <dbReference type="NCBI Taxonomy" id="35525"/>
    <lineage>
        <taxon>Eukaryota</taxon>
        <taxon>Metazoa</taxon>
        <taxon>Ecdysozoa</taxon>
        <taxon>Arthropoda</taxon>
        <taxon>Crustacea</taxon>
        <taxon>Branchiopoda</taxon>
        <taxon>Diplostraca</taxon>
        <taxon>Cladocera</taxon>
        <taxon>Anomopoda</taxon>
        <taxon>Daphniidae</taxon>
        <taxon>Daphnia</taxon>
    </lineage>
</organism>
<sequence>MKPFFGAASSLFVLLLLDSTASQQSAPTQPTRINFQDTSRDNNQRPNLFNNNIDPFSRRPFGVGDNANAIFEEPTYFIVASRIIRPSQIYRVAVSILSSPITLSVRASILRNGVDIGSATQECKPGIPETLLIKIPSTTVPGQYRLRVEGNTDRALGGTAFLNETILDFSQRSMTIFIQTEKPVYHQSQIVRFRTIPINTELRAFDDAVDVYMIDPRGVIIIVASFPFFSCHPQSNFGAVSLDYALSDQPTFGEWTIRVTAQGQTEEEHFHVEEYYQTRFEVNVTMPAFYFDSDDFIHGTVMANYTSGAPVRGNLTLKATFKPLRLNTLNLDRPGSIRESVVERNLTFKEVRGGWFTPHTHEGSEVLKDFRGFYTFKYPMAELQRMVPKLDGVELRITAIVGDRYREDYVEGFSTARIFNSSLKLNFLGGSPQVIKPAMPFTCFLAVSFHDGSILPAERFRYDRLEIRPVVQFRSSASRTLEAREAKALPEQPGIWEFTIDLRSELAQSTGSNVGTGDKRVKDLVNEISALKLTANYKDGYGERASAELLALTHYSIGDKHIKVLTSTRSPRVGEYLILHVRTNFYAETFNYIVVSKGIVLLTGSHGSSPSVTTLSIPLSAEMAPVATVVIYHVAKYGEVVADSLTFPVNGISRNNFTLTLNPMKDKTGDTVEVVVLGDPGAYVGISAIDKGFFNMQAGNELSYAEVITKMTSFDESLNGTLRHYWTSREGDAETVVNYPASTFGIDANRTFEYASLVVFTDANVIRRPDSCNITLGLLACMSGSCYRSDRRCDGQYDCEDRSDEAGCPSNQRQELAQYRLKRINRLLRMYENSWLWKDINIGPHGHSIFSVQIPEIPTHWVVSAFSVSPKNGFGLVRSAREFAGYRPFYMNVEMPTHCRQGEQVGIRITLFNYATIEADVVVTLMDSPDYKFVHVEEFGEVKSYEARTSRGEKQHLTWIPAQGSQVVYIPIVPTKLGDIEVTIQAKSLIRKDQVVRRITVEADGVPQFRHTSVMLDLSNRAWFLQYVYVNVTETPIIPYEKDRYYVFGSNRARVSVVGDVVGPAFPNMPVNATSLLSLPMDCAEQNMFSFAANLYTVKYMRLTTQRKREIDRQAFYHLNIAYQRQLSFQHRDGAFSYFRADWDYSSKSVWLTAFCARILAEANFNEWENYLYIDPGVIAKAVDWMIQFQSPEGAFYEVAPRFADRKMNSSTSWGFNDPIRHRNISLTAHVVIALTTIRDLPGELGPRVAVSRSRAISWLDRNLNLLDRAGDPYEVAIVAYAMMLAKSTSAEAAFGLLRRHAREDGGYIYWGREPVPLPAQRLENQRPFLLPRLPNPFDATNVETTAYALLTYVGRQELFVEPIVKWLNTHRLTDGGWASTQDTIIATQALIEYTVRHRIREVTSLTLHVEATSNPQLQRTMYITENNLATPQFMDIPNAWGTVKIQARGAGYAIAQLSLQYNVDVNRFVTPPAVKAFSVLPRLSFSGRNNSHITYDICSSWTNQRESNQSGMAVLDVAIPTGYYMQQQVLDEYILSRRVRNLRRAKFLDHKVVFYFDALDGDQTCVKFTFERWHPVANMTRYLPVRVYDYYAPERFNETVVETYELYVMDICQVCGSYQCTYCPTYNHAPKGCLLLLWTVCKSTARSALPEQPTLTNVMLHDICTQNPYAPKRFFFDQGENGTIIAKNLDYDRILSITSRSYYSTLFGQQQVGIGNSRICSVELTTCPACSIQMRVKILNLPNCEITANTTAANRCSACDHLLIKENFYSTPRLICGKSFKLPHDSRTQDHYHSVGRTLTINFIFSRSYDYAFLLEFASVVNTRTIGGRHGDNGYISSPHFPSVYPQDYSNEVKLLNLDYNNSSSFTGSIMLIFDDFALGLSSFIEISDADEVRQYALGSALFRPPVVLIHSNQLAIRFFANGGRASGYRASYRFINESAELIEIPFTDCGGLVDDYGGVITMYNMSSPDSAKLYDCIWLIKPLPNYQQTPKSHLLVRVEQLSSLERGTMLEIRQGLISLAPLMESLTTEISPQSVNSEYLVPVDVGFYIRLRGRLTSEFKMAIAYAVFSYTECFALKDFVCLNHRCISSDLRCDGFNHCGDDSDEQTSCSDKDPTWWMTHTPKYYFPKISSYGDFGATSFVLLVATLGVVLFIASILALLYRMSSHSQLMRERQARLDFIRSQIINNSDEREIEIENPPSYEAPPDYAEIGKLAELEKSSGNMCESGRVSVMPTPTPGNRRRRELMRHSRCPTGATELLNATPTSSRSSTPARSRNSTPNRNRVRRTPVQLLSPVLAGHLHTIDSFIPTSPPPPYEINLDSPFHIVRLVEEDAALSTRESSDYPTVAEVSEVEILPKESDCGCPGACSCGPPSLNFSMDSTAPLLRSLSLLSHQTLDFVAAAEEIFSEEKQSVKPSFPDGTFNEAINHRLARSFLSMDRIQRPVLNETKKTPWNKSF</sequence>
<feature type="compositionally biased region" description="Basic residues" evidence="3">
    <location>
        <begin position="2241"/>
        <end position="2252"/>
    </location>
</feature>
<keyword evidence="4" id="KW-0472">Membrane</keyword>
<evidence type="ECO:0000256" key="2">
    <source>
        <dbReference type="PROSITE-ProRule" id="PRU00124"/>
    </source>
</evidence>
<dbReference type="Gene3D" id="1.50.10.20">
    <property type="match status" value="1"/>
</dbReference>
<dbReference type="InterPro" id="IPR002172">
    <property type="entry name" value="LDrepeatLR_classA_rpt"/>
</dbReference>
<dbReference type="SUPFAM" id="SSF49410">
    <property type="entry name" value="Alpha-macroglobulin receptor domain"/>
    <property type="match status" value="1"/>
</dbReference>
<evidence type="ECO:0000256" key="1">
    <source>
        <dbReference type="ARBA" id="ARBA00023157"/>
    </source>
</evidence>
<dbReference type="InterPro" id="IPR036595">
    <property type="entry name" value="A-macroglobulin_rcpt-bd_sf"/>
</dbReference>
<dbReference type="InterPro" id="IPR008930">
    <property type="entry name" value="Terpenoid_cyclase/PrenylTrfase"/>
</dbReference>
<evidence type="ECO:0000259" key="6">
    <source>
        <dbReference type="SMART" id="SM01359"/>
    </source>
</evidence>
<dbReference type="Gene3D" id="2.60.40.1940">
    <property type="match status" value="1"/>
</dbReference>
<keyword evidence="10" id="KW-1185">Reference proteome</keyword>
<dbReference type="Gene3D" id="2.60.40.690">
    <property type="entry name" value="Alpha-macroglobulin, receptor-binding domain"/>
    <property type="match status" value="1"/>
</dbReference>
<dbReference type="SMART" id="SM01360">
    <property type="entry name" value="A2M"/>
    <property type="match status" value="1"/>
</dbReference>
<evidence type="ECO:0000259" key="7">
    <source>
        <dbReference type="SMART" id="SM01360"/>
    </source>
</evidence>
<evidence type="ECO:0000256" key="4">
    <source>
        <dbReference type="SAM" id="Phobius"/>
    </source>
</evidence>
<dbReference type="Proteomes" id="UP000076858">
    <property type="component" value="Unassembled WGS sequence"/>
</dbReference>
<dbReference type="PROSITE" id="PS01209">
    <property type="entry name" value="LDLRA_1"/>
    <property type="match status" value="1"/>
</dbReference>
<dbReference type="SUPFAM" id="SSF49854">
    <property type="entry name" value="Spermadhesin, CUB domain"/>
    <property type="match status" value="1"/>
</dbReference>
<accession>A0A162SLY1</accession>
<feature type="disulfide bond" evidence="2">
    <location>
        <begin position="793"/>
        <end position="808"/>
    </location>
</feature>
<dbReference type="Gene3D" id="2.20.130.20">
    <property type="match status" value="1"/>
</dbReference>
<feature type="compositionally biased region" description="Low complexity" evidence="3">
    <location>
        <begin position="2262"/>
        <end position="2281"/>
    </location>
</feature>
<dbReference type="InterPro" id="IPR011626">
    <property type="entry name" value="Alpha-macroglobulin_TED"/>
</dbReference>
<evidence type="ECO:0000313" key="9">
    <source>
        <dbReference type="EMBL" id="KZS21432.1"/>
    </source>
</evidence>
<dbReference type="SUPFAM" id="SSF57424">
    <property type="entry name" value="LDL receptor-like module"/>
    <property type="match status" value="2"/>
</dbReference>
<dbReference type="OrthoDB" id="19606at2759"/>
<dbReference type="InterPro" id="IPR036055">
    <property type="entry name" value="LDL_receptor-like_sf"/>
</dbReference>
<dbReference type="InterPro" id="IPR023415">
    <property type="entry name" value="LDLR_class-A_CS"/>
</dbReference>
<keyword evidence="5" id="KW-0732">Signal</keyword>
<keyword evidence="4" id="KW-1133">Transmembrane helix</keyword>
<feature type="domain" description="Alpha-2-macroglobulin" evidence="7">
    <location>
        <begin position="834"/>
        <end position="925"/>
    </location>
</feature>
<dbReference type="SMART" id="SM01419">
    <property type="entry name" value="Thiol-ester_cl"/>
    <property type="match status" value="1"/>
</dbReference>
<dbReference type="Pfam" id="PF07703">
    <property type="entry name" value="A2M_BRD"/>
    <property type="match status" value="1"/>
</dbReference>
<dbReference type="Pfam" id="PF00057">
    <property type="entry name" value="Ldl_recept_a"/>
    <property type="match status" value="2"/>
</dbReference>
<proteinExistence type="predicted"/>
<dbReference type="SMART" id="SM00192">
    <property type="entry name" value="LDLa"/>
    <property type="match status" value="2"/>
</dbReference>
<feature type="chain" id="PRO_5007839762" evidence="5">
    <location>
        <begin position="23"/>
        <end position="2459"/>
    </location>
</feature>
<dbReference type="CDD" id="cd02891">
    <property type="entry name" value="A2M_like"/>
    <property type="match status" value="1"/>
</dbReference>
<dbReference type="Gene3D" id="2.60.40.10">
    <property type="entry name" value="Immunoglobulins"/>
    <property type="match status" value="2"/>
</dbReference>
<dbReference type="Pfam" id="PF00207">
    <property type="entry name" value="A2M"/>
    <property type="match status" value="1"/>
</dbReference>
<dbReference type="InterPro" id="IPR035914">
    <property type="entry name" value="Sperma_CUB_dom_sf"/>
</dbReference>
<dbReference type="PROSITE" id="PS50068">
    <property type="entry name" value="LDLRA_2"/>
    <property type="match status" value="2"/>
</dbReference>
<dbReference type="Pfam" id="PF07678">
    <property type="entry name" value="TED_complement"/>
    <property type="match status" value="1"/>
</dbReference>
<feature type="domain" description="Alpha-macroglobulin receptor-binding" evidence="8">
    <location>
        <begin position="1511"/>
        <end position="1602"/>
    </location>
</feature>
<dbReference type="Gene3D" id="2.60.120.290">
    <property type="entry name" value="Spermadhesin, CUB domain"/>
    <property type="match status" value="1"/>
</dbReference>
<dbReference type="InterPro" id="IPR047565">
    <property type="entry name" value="Alpha-macroglob_thiol-ester_cl"/>
</dbReference>
<dbReference type="EMBL" id="LRGB01000024">
    <property type="protein sequence ID" value="KZS21432.1"/>
    <property type="molecule type" value="Genomic_DNA"/>
</dbReference>
<dbReference type="SUPFAM" id="SSF48239">
    <property type="entry name" value="Terpenoid cyclases/Protein prenyltransferases"/>
    <property type="match status" value="1"/>
</dbReference>
<comment type="caution">
    <text evidence="2">Lacks conserved residue(s) required for the propagation of feature annotation.</text>
</comment>
<dbReference type="Pfam" id="PF07677">
    <property type="entry name" value="A2M_recep"/>
    <property type="match status" value="1"/>
</dbReference>
<dbReference type="Gene3D" id="4.10.400.10">
    <property type="entry name" value="Low-density Lipoprotein Receptor"/>
    <property type="match status" value="2"/>
</dbReference>
<feature type="signal peptide" evidence="5">
    <location>
        <begin position="1"/>
        <end position="22"/>
    </location>
</feature>
<name>A0A162SLY1_9CRUS</name>
<dbReference type="SMART" id="SM01359">
    <property type="entry name" value="A2M_N_2"/>
    <property type="match status" value="1"/>
</dbReference>
<dbReference type="InterPro" id="IPR011625">
    <property type="entry name" value="A2M_N_BRD"/>
</dbReference>
<dbReference type="InterPro" id="IPR001599">
    <property type="entry name" value="Macroglobln_a2"/>
</dbReference>
<dbReference type="Pfam" id="PF17791">
    <property type="entry name" value="MG3"/>
    <property type="match status" value="1"/>
</dbReference>
<evidence type="ECO:0000259" key="8">
    <source>
        <dbReference type="SMART" id="SM01361"/>
    </source>
</evidence>
<dbReference type="InterPro" id="IPR013783">
    <property type="entry name" value="Ig-like_fold"/>
</dbReference>
<dbReference type="InterPro" id="IPR041555">
    <property type="entry name" value="MG3"/>
</dbReference>
<dbReference type="InterPro" id="IPR050473">
    <property type="entry name" value="A2M/Complement_sys"/>
</dbReference>
<reference evidence="9 10" key="1">
    <citation type="submission" date="2016-03" db="EMBL/GenBank/DDBJ databases">
        <title>EvidentialGene: Evidence-directed Construction of Genes on Genomes.</title>
        <authorList>
            <person name="Gilbert D.G."/>
            <person name="Choi J.-H."/>
            <person name="Mockaitis K."/>
            <person name="Colbourne J."/>
            <person name="Pfrender M."/>
        </authorList>
    </citation>
    <scope>NUCLEOTIDE SEQUENCE [LARGE SCALE GENOMIC DNA]</scope>
    <source>
        <strain evidence="9 10">Xinb3</strain>
        <tissue evidence="9">Complete organism</tissue>
    </source>
</reference>